<feature type="compositionally biased region" description="Basic and acidic residues" evidence="1">
    <location>
        <begin position="219"/>
        <end position="236"/>
    </location>
</feature>
<accession>A0A852TPS3</accession>
<sequence>MNAGAMGALPEEARRRLRALTDEITGDPDAIAVRFPAAARLVARGPADPADPSGLLGPTLDDRVRAALLAALRDAPALSGRPDLLAEEVAALYRFGDSDEKRAVLRALDGLDVGAVAPELIDDALRTNDPRLIAAAMGPCGHRFLTAPAWRHGVLKCLFTGVPLAAVHRLDERADAELARMAGGFAVERVAAGRAVPADTWRLVGEDPETLRALTAEARSPHPDRRAAAERALAERRRPRAPG</sequence>
<name>A0A852TPS3_9ACTN</name>
<gene>
    <name evidence="2" type="ORF">HDA32_001496</name>
</gene>
<dbReference type="InterPro" id="IPR047715">
    <property type="entry name" value="EboA_dom"/>
</dbReference>
<organism evidence="2 3">
    <name type="scientific">Spinactinospora alkalitolerans</name>
    <dbReference type="NCBI Taxonomy" id="687207"/>
    <lineage>
        <taxon>Bacteria</taxon>
        <taxon>Bacillati</taxon>
        <taxon>Actinomycetota</taxon>
        <taxon>Actinomycetes</taxon>
        <taxon>Streptosporangiales</taxon>
        <taxon>Nocardiopsidaceae</taxon>
        <taxon>Spinactinospora</taxon>
    </lineage>
</organism>
<comment type="caution">
    <text evidence="2">The sequence shown here is derived from an EMBL/GenBank/DDBJ whole genome shotgun (WGS) entry which is preliminary data.</text>
</comment>
<dbReference type="NCBIfam" id="NF035938">
    <property type="entry name" value="EboA_domain"/>
    <property type="match status" value="1"/>
</dbReference>
<dbReference type="EMBL" id="JACCCC010000001">
    <property type="protein sequence ID" value="NYE46376.1"/>
    <property type="molecule type" value="Genomic_DNA"/>
</dbReference>
<dbReference type="Proteomes" id="UP000589036">
    <property type="component" value="Unassembled WGS sequence"/>
</dbReference>
<evidence type="ECO:0000256" key="1">
    <source>
        <dbReference type="SAM" id="MobiDB-lite"/>
    </source>
</evidence>
<evidence type="ECO:0000313" key="3">
    <source>
        <dbReference type="Proteomes" id="UP000589036"/>
    </source>
</evidence>
<evidence type="ECO:0000313" key="2">
    <source>
        <dbReference type="EMBL" id="NYE46376.1"/>
    </source>
</evidence>
<dbReference type="RefSeq" id="WP_312863080.1">
    <property type="nucleotide sequence ID" value="NZ_BAAAYY010000022.1"/>
</dbReference>
<keyword evidence="3" id="KW-1185">Reference proteome</keyword>
<proteinExistence type="predicted"/>
<dbReference type="AlphaFoldDB" id="A0A852TPS3"/>
<feature type="region of interest" description="Disordered" evidence="1">
    <location>
        <begin position="215"/>
        <end position="243"/>
    </location>
</feature>
<reference evidence="2 3" key="1">
    <citation type="submission" date="2020-07" db="EMBL/GenBank/DDBJ databases">
        <title>Sequencing the genomes of 1000 actinobacteria strains.</title>
        <authorList>
            <person name="Klenk H.-P."/>
        </authorList>
    </citation>
    <scope>NUCLEOTIDE SEQUENCE [LARGE SCALE GENOMIC DNA]</scope>
    <source>
        <strain evidence="2 3">CXB654</strain>
    </source>
</reference>
<evidence type="ECO:0008006" key="4">
    <source>
        <dbReference type="Google" id="ProtNLM"/>
    </source>
</evidence>
<protein>
    <recommendedName>
        <fullName evidence="4">Sugar phosphate isomerase</fullName>
    </recommendedName>
</protein>